<organism evidence="1 2">
    <name type="scientific">Cichlidogyrus casuarinus</name>
    <dbReference type="NCBI Taxonomy" id="1844966"/>
    <lineage>
        <taxon>Eukaryota</taxon>
        <taxon>Metazoa</taxon>
        <taxon>Spiralia</taxon>
        <taxon>Lophotrochozoa</taxon>
        <taxon>Platyhelminthes</taxon>
        <taxon>Monogenea</taxon>
        <taxon>Monopisthocotylea</taxon>
        <taxon>Dactylogyridea</taxon>
        <taxon>Ancyrocephalidae</taxon>
        <taxon>Cichlidogyrus</taxon>
    </lineage>
</organism>
<gene>
    <name evidence="1" type="ORF">Ciccas_007742</name>
</gene>
<dbReference type="AlphaFoldDB" id="A0ABD2Q218"/>
<dbReference type="EMBL" id="JBJKFK010001234">
    <property type="protein sequence ID" value="KAL3313658.1"/>
    <property type="molecule type" value="Genomic_DNA"/>
</dbReference>
<sequence>MGSQCSLNSDKELSISEQLANRPYWRAIVRALEIGAPSDYEMLAALCLLIKMRHNPCTLNL</sequence>
<proteinExistence type="predicted"/>
<name>A0ABD2Q218_9PLAT</name>
<reference evidence="1 2" key="1">
    <citation type="submission" date="2024-11" db="EMBL/GenBank/DDBJ databases">
        <title>Adaptive evolution of stress response genes in parasites aligns with host niche diversity.</title>
        <authorList>
            <person name="Hahn C."/>
            <person name="Resl P."/>
        </authorList>
    </citation>
    <scope>NUCLEOTIDE SEQUENCE [LARGE SCALE GENOMIC DNA]</scope>
    <source>
        <strain evidence="1">EGGRZ-B1_66</strain>
        <tissue evidence="1">Body</tissue>
    </source>
</reference>
<evidence type="ECO:0000313" key="1">
    <source>
        <dbReference type="EMBL" id="KAL3313658.1"/>
    </source>
</evidence>
<evidence type="ECO:0000313" key="2">
    <source>
        <dbReference type="Proteomes" id="UP001626550"/>
    </source>
</evidence>
<keyword evidence="2" id="KW-1185">Reference proteome</keyword>
<accession>A0ABD2Q218</accession>
<comment type="caution">
    <text evidence="1">The sequence shown here is derived from an EMBL/GenBank/DDBJ whole genome shotgun (WGS) entry which is preliminary data.</text>
</comment>
<protein>
    <submittedName>
        <fullName evidence="1">Uncharacterized protein</fullName>
    </submittedName>
</protein>
<dbReference type="Proteomes" id="UP001626550">
    <property type="component" value="Unassembled WGS sequence"/>
</dbReference>